<name>A0A835IJI0_9MAGN</name>
<dbReference type="EMBL" id="JADFTS010000003">
    <property type="protein sequence ID" value="KAF9617607.1"/>
    <property type="molecule type" value="Genomic_DNA"/>
</dbReference>
<comment type="caution">
    <text evidence="2">The sequence shown here is derived from an EMBL/GenBank/DDBJ whole genome shotgun (WGS) entry which is preliminary data.</text>
</comment>
<evidence type="ECO:0000259" key="1">
    <source>
        <dbReference type="Pfam" id="PF03478"/>
    </source>
</evidence>
<dbReference type="Proteomes" id="UP000631114">
    <property type="component" value="Unassembled WGS sequence"/>
</dbReference>
<evidence type="ECO:0000313" key="3">
    <source>
        <dbReference type="Proteomes" id="UP000631114"/>
    </source>
</evidence>
<feature type="domain" description="KIB1-4 beta-propeller" evidence="1">
    <location>
        <begin position="98"/>
        <end position="150"/>
    </location>
</feature>
<organism evidence="2 3">
    <name type="scientific">Coptis chinensis</name>
    <dbReference type="NCBI Taxonomy" id="261450"/>
    <lineage>
        <taxon>Eukaryota</taxon>
        <taxon>Viridiplantae</taxon>
        <taxon>Streptophyta</taxon>
        <taxon>Embryophyta</taxon>
        <taxon>Tracheophyta</taxon>
        <taxon>Spermatophyta</taxon>
        <taxon>Magnoliopsida</taxon>
        <taxon>Ranunculales</taxon>
        <taxon>Ranunculaceae</taxon>
        <taxon>Coptidoideae</taxon>
        <taxon>Coptis</taxon>
    </lineage>
</organism>
<dbReference type="InterPro" id="IPR005174">
    <property type="entry name" value="KIB1-4_b-propeller"/>
</dbReference>
<protein>
    <recommendedName>
        <fullName evidence="1">KIB1-4 beta-propeller domain-containing protein</fullName>
    </recommendedName>
</protein>
<sequence length="154" mass="17269">MPSDCGQVVTHVPPRTSKEVEEDILVPISKHLPTVPTAVDYFAKSWKSITTSNPFNLLIPQPPFLMLAEEKGVAPRRGFVGLNSCDKVYKLHLPELHQRVNRKLAIARPGDNSWSPIQTRIPAVAAVDDVIYFKNQFYNVNRCGKVAVCHYVSM</sequence>
<evidence type="ECO:0000313" key="2">
    <source>
        <dbReference type="EMBL" id="KAF9617607.1"/>
    </source>
</evidence>
<dbReference type="OrthoDB" id="10610997at2759"/>
<reference evidence="2 3" key="1">
    <citation type="submission" date="2020-10" db="EMBL/GenBank/DDBJ databases">
        <title>The Coptis chinensis genome and diversification of protoberbering-type alkaloids.</title>
        <authorList>
            <person name="Wang B."/>
            <person name="Shu S."/>
            <person name="Song C."/>
            <person name="Liu Y."/>
        </authorList>
    </citation>
    <scope>NUCLEOTIDE SEQUENCE [LARGE SCALE GENOMIC DNA]</scope>
    <source>
        <strain evidence="2">HL-2020</strain>
        <tissue evidence="2">Leaf</tissue>
    </source>
</reference>
<keyword evidence="3" id="KW-1185">Reference proteome</keyword>
<accession>A0A835IJI0</accession>
<dbReference type="AlphaFoldDB" id="A0A835IJI0"/>
<proteinExistence type="predicted"/>
<gene>
    <name evidence="2" type="ORF">IFM89_037670</name>
</gene>
<dbReference type="Pfam" id="PF03478">
    <property type="entry name" value="Beta-prop_KIB1-4"/>
    <property type="match status" value="1"/>
</dbReference>